<feature type="transmembrane region" description="Helical" evidence="2">
    <location>
        <begin position="104"/>
        <end position="124"/>
    </location>
</feature>
<dbReference type="InterPro" id="IPR018729">
    <property type="entry name" value="DUF2269_transmembrane"/>
</dbReference>
<feature type="region of interest" description="Disordered" evidence="1">
    <location>
        <begin position="1"/>
        <end position="90"/>
    </location>
</feature>
<name>A0A7W7PU12_9ACTN</name>
<dbReference type="Proteomes" id="UP000579523">
    <property type="component" value="Unassembled WGS sequence"/>
</dbReference>
<evidence type="ECO:0000256" key="2">
    <source>
        <dbReference type="SAM" id="Phobius"/>
    </source>
</evidence>
<comment type="caution">
    <text evidence="3">The sequence shown here is derived from an EMBL/GenBank/DDBJ whole genome shotgun (WGS) entry which is preliminary data.</text>
</comment>
<sequence>MRASRFRDPGGSRVAHAVDTAGRARRFPLTGDGTSLTRTLPAGAVTRSRGGAPDEAPVVPRGRRGPAYADVSTRGYSRRQTSSPRGPGTVVGVKLSRPARRASLVVHVVASASWLGLTLGLLALGTAANTTGSAATVEASVRAMKLFADRLLLPVAFLTLLSGLMLSLGTPWGLARHRWVWTKFWLTLATTTATVFALRPGVDTAAAAVAAGHPLPDGGDVLMGPVVSLSAYVFMTVISILKPWGPTRRGRRLRAAARQPGTAAPARG</sequence>
<protein>
    <submittedName>
        <fullName evidence="3">Membrane protein</fullName>
    </submittedName>
</protein>
<feature type="transmembrane region" description="Helical" evidence="2">
    <location>
        <begin position="151"/>
        <end position="172"/>
    </location>
</feature>
<gene>
    <name evidence="3" type="ORF">FHS37_005383</name>
</gene>
<feature type="transmembrane region" description="Helical" evidence="2">
    <location>
        <begin position="222"/>
        <end position="244"/>
    </location>
</feature>
<organism evidence="3 4">
    <name type="scientific">Streptomyces griseomycini</name>
    <dbReference type="NCBI Taxonomy" id="66895"/>
    <lineage>
        <taxon>Bacteria</taxon>
        <taxon>Bacillati</taxon>
        <taxon>Actinomycetota</taxon>
        <taxon>Actinomycetes</taxon>
        <taxon>Kitasatosporales</taxon>
        <taxon>Streptomycetaceae</taxon>
        <taxon>Streptomyces</taxon>
    </lineage>
</organism>
<keyword evidence="2" id="KW-1133">Transmembrane helix</keyword>
<keyword evidence="2" id="KW-0472">Membrane</keyword>
<accession>A0A7W7PU12</accession>
<proteinExistence type="predicted"/>
<keyword evidence="2" id="KW-0812">Transmembrane</keyword>
<reference evidence="3 4" key="1">
    <citation type="submission" date="2020-08" db="EMBL/GenBank/DDBJ databases">
        <title>Genomic Encyclopedia of Type Strains, Phase III (KMG-III): the genomes of soil and plant-associated and newly described type strains.</title>
        <authorList>
            <person name="Whitman W."/>
        </authorList>
    </citation>
    <scope>NUCLEOTIDE SEQUENCE [LARGE SCALE GENOMIC DNA]</scope>
    <source>
        <strain evidence="3 4">CECT 3273</strain>
    </source>
</reference>
<feature type="compositionally biased region" description="Basic and acidic residues" evidence="1">
    <location>
        <begin position="1"/>
        <end position="10"/>
    </location>
</feature>
<evidence type="ECO:0000313" key="3">
    <source>
        <dbReference type="EMBL" id="MBB4901296.1"/>
    </source>
</evidence>
<dbReference type="EMBL" id="JACHJI010000010">
    <property type="protein sequence ID" value="MBB4901296.1"/>
    <property type="molecule type" value="Genomic_DNA"/>
</dbReference>
<dbReference type="AlphaFoldDB" id="A0A7W7PU12"/>
<keyword evidence="4" id="KW-1185">Reference proteome</keyword>
<feature type="compositionally biased region" description="Polar residues" evidence="1">
    <location>
        <begin position="74"/>
        <end position="84"/>
    </location>
</feature>
<feature type="transmembrane region" description="Helical" evidence="2">
    <location>
        <begin position="184"/>
        <end position="202"/>
    </location>
</feature>
<dbReference type="Pfam" id="PF10027">
    <property type="entry name" value="DUF2269"/>
    <property type="match status" value="1"/>
</dbReference>
<evidence type="ECO:0000256" key="1">
    <source>
        <dbReference type="SAM" id="MobiDB-lite"/>
    </source>
</evidence>
<evidence type="ECO:0000313" key="4">
    <source>
        <dbReference type="Proteomes" id="UP000579523"/>
    </source>
</evidence>